<comment type="function">
    <text evidence="15">Converts trimethyllysine (TML) into hydroxytrimethyllysine (HTML).</text>
</comment>
<evidence type="ECO:0000256" key="16">
    <source>
        <dbReference type="ARBA" id="ARBA00049334"/>
    </source>
</evidence>
<dbReference type="Gene3D" id="3.30.2020.30">
    <property type="match status" value="1"/>
</dbReference>
<name>A0ABQ9I0C1_9NEOP</name>
<evidence type="ECO:0000256" key="15">
    <source>
        <dbReference type="ARBA" id="ARBA00046008"/>
    </source>
</evidence>
<comment type="pathway">
    <text evidence="3">Amine and polyamine biosynthesis; carnitine biosynthesis.</text>
</comment>
<evidence type="ECO:0000259" key="17">
    <source>
        <dbReference type="Pfam" id="PF02668"/>
    </source>
</evidence>
<dbReference type="SUPFAM" id="SSF51197">
    <property type="entry name" value="Clavaminate synthase-like"/>
    <property type="match status" value="1"/>
</dbReference>
<keyword evidence="9" id="KW-0223">Dioxygenase</keyword>
<dbReference type="InterPro" id="IPR012776">
    <property type="entry name" value="Trimethyllysine_dOase"/>
</dbReference>
<reference evidence="19 20" key="1">
    <citation type="submission" date="2023-02" db="EMBL/GenBank/DDBJ databases">
        <title>LHISI_Scaffold_Assembly.</title>
        <authorList>
            <person name="Stuart O.P."/>
            <person name="Cleave R."/>
            <person name="Magrath M.J.L."/>
            <person name="Mikheyev A.S."/>
        </authorList>
    </citation>
    <scope>NUCLEOTIDE SEQUENCE [LARGE SCALE GENOMIC DNA]</scope>
    <source>
        <strain evidence="19">Daus_M_001</strain>
        <tissue evidence="19">Leg muscle</tissue>
    </source>
</reference>
<evidence type="ECO:0000256" key="12">
    <source>
        <dbReference type="ARBA" id="ARBA00030363"/>
    </source>
</evidence>
<dbReference type="InterPro" id="IPR010376">
    <property type="entry name" value="GBBH-like_N"/>
</dbReference>
<evidence type="ECO:0000256" key="13">
    <source>
        <dbReference type="ARBA" id="ARBA00031778"/>
    </source>
</evidence>
<comment type="cofactor">
    <cofactor evidence="2">
        <name>L-ascorbate</name>
        <dbReference type="ChEBI" id="CHEBI:38290"/>
    </cofactor>
</comment>
<dbReference type="PANTHER" id="PTHR10696">
    <property type="entry name" value="GAMMA-BUTYROBETAINE HYDROXYLASE-RELATED"/>
    <property type="match status" value="1"/>
</dbReference>
<protein>
    <recommendedName>
        <fullName evidence="6">Trimethyllysine dioxygenase, mitochondrial</fullName>
        <ecNumber evidence="5">1.14.11.8</ecNumber>
    </recommendedName>
    <alternativeName>
        <fullName evidence="13">Epsilon-trimethyllysine 2-oxoglutarate dioxygenase</fullName>
    </alternativeName>
    <alternativeName>
        <fullName evidence="12">TML hydroxylase</fullName>
    </alternativeName>
    <alternativeName>
        <fullName evidence="14">TML-alpha-ketoglutarate dioxygenase</fullName>
    </alternativeName>
</protein>
<dbReference type="Pfam" id="PF06155">
    <property type="entry name" value="GBBH-like_N"/>
    <property type="match status" value="1"/>
</dbReference>
<evidence type="ECO:0000256" key="6">
    <source>
        <dbReference type="ARBA" id="ARBA00016835"/>
    </source>
</evidence>
<accession>A0ABQ9I0C1</accession>
<dbReference type="EMBL" id="JARBHB010000003">
    <property type="protein sequence ID" value="KAJ8889836.1"/>
    <property type="molecule type" value="Genomic_DNA"/>
</dbReference>
<comment type="caution">
    <text evidence="19">The sequence shown here is derived from an EMBL/GenBank/DDBJ whole genome shotgun (WGS) entry which is preliminary data.</text>
</comment>
<dbReference type="PANTHER" id="PTHR10696:SF51">
    <property type="entry name" value="TRIMETHYLLYSINE DIOXYGENASE, MITOCHONDRIAL"/>
    <property type="match status" value="1"/>
</dbReference>
<keyword evidence="7" id="KW-0479">Metal-binding</keyword>
<dbReference type="Gene3D" id="3.60.130.10">
    <property type="entry name" value="Clavaminate synthase-like"/>
    <property type="match status" value="1"/>
</dbReference>
<dbReference type="Proteomes" id="UP001159363">
    <property type="component" value="Chromosome 3"/>
</dbReference>
<gene>
    <name evidence="19" type="ORF">PR048_009340</name>
</gene>
<evidence type="ECO:0000256" key="11">
    <source>
        <dbReference type="ARBA" id="ARBA00023004"/>
    </source>
</evidence>
<evidence type="ECO:0000313" key="19">
    <source>
        <dbReference type="EMBL" id="KAJ8889836.1"/>
    </source>
</evidence>
<evidence type="ECO:0000256" key="3">
    <source>
        <dbReference type="ARBA" id="ARBA00005022"/>
    </source>
</evidence>
<proteinExistence type="inferred from homology"/>
<dbReference type="InterPro" id="IPR003819">
    <property type="entry name" value="TauD/TfdA-like"/>
</dbReference>
<evidence type="ECO:0000256" key="10">
    <source>
        <dbReference type="ARBA" id="ARBA00023002"/>
    </source>
</evidence>
<evidence type="ECO:0000313" key="20">
    <source>
        <dbReference type="Proteomes" id="UP001159363"/>
    </source>
</evidence>
<evidence type="ECO:0000256" key="7">
    <source>
        <dbReference type="ARBA" id="ARBA00022723"/>
    </source>
</evidence>
<dbReference type="Pfam" id="PF02668">
    <property type="entry name" value="TauD"/>
    <property type="match status" value="1"/>
</dbReference>
<dbReference type="CDD" id="cd00250">
    <property type="entry name" value="CAS_like"/>
    <property type="match status" value="1"/>
</dbReference>
<evidence type="ECO:0000256" key="14">
    <source>
        <dbReference type="ARBA" id="ARBA00032283"/>
    </source>
</evidence>
<evidence type="ECO:0000256" key="8">
    <source>
        <dbReference type="ARBA" id="ARBA00022873"/>
    </source>
</evidence>
<dbReference type="InterPro" id="IPR038492">
    <property type="entry name" value="GBBH-like_N_sf"/>
</dbReference>
<comment type="similarity">
    <text evidence="4">Belongs to the gamma-BBH/TMLD family.</text>
</comment>
<keyword evidence="11" id="KW-0408">Iron</keyword>
<dbReference type="InterPro" id="IPR050411">
    <property type="entry name" value="AlphaKG_dependent_hydroxylases"/>
</dbReference>
<feature type="domain" description="TauD/TfdA-like" evidence="17">
    <location>
        <begin position="97"/>
        <end position="329"/>
    </location>
</feature>
<sequence length="345" mass="39463">MWLRDHCVCGECYNVSTNQRKLDILSVPDDIHPISYIEDGDNLRISWSDGHVSSYNMDWLWKNNFERYFYHISHSTRPILWDGSKARRMQVGHVAVESFMNSQSGVHAVVESIQKFGVAFVRNVLPTLEATKAVALRLANIQRTLFGDMWEFSDTTVHSDTAYSKQSLDAHTDGTYLTESPGLQVFHCLHHEGTGGQTLLVDGFRAAAELKSSQPEVYDRLSKNVMEAHYLENGKYYSNLGTVFMCHPISGALEQVRYNLYDRAPLLTVPYEGIEQVYSDLKWLTRVIRDPTGEWWFKLEPGIVVFIDNWRVLHGRASYTATRRMAGCYLGRADYLSTARQLGFV</sequence>
<evidence type="ECO:0000256" key="1">
    <source>
        <dbReference type="ARBA" id="ARBA00001954"/>
    </source>
</evidence>
<evidence type="ECO:0000256" key="2">
    <source>
        <dbReference type="ARBA" id="ARBA00001961"/>
    </source>
</evidence>
<dbReference type="EC" id="1.14.11.8" evidence="5"/>
<feature type="domain" description="Gamma-butyrobetaine hydroxylase-like N-terminal" evidence="18">
    <location>
        <begin position="2"/>
        <end position="60"/>
    </location>
</feature>
<keyword evidence="10" id="KW-0560">Oxidoreductase</keyword>
<comment type="cofactor">
    <cofactor evidence="1">
        <name>Fe(2+)</name>
        <dbReference type="ChEBI" id="CHEBI:29033"/>
    </cofactor>
</comment>
<evidence type="ECO:0000256" key="4">
    <source>
        <dbReference type="ARBA" id="ARBA00008654"/>
    </source>
</evidence>
<evidence type="ECO:0000256" key="5">
    <source>
        <dbReference type="ARBA" id="ARBA00012267"/>
    </source>
</evidence>
<dbReference type="InterPro" id="IPR042098">
    <property type="entry name" value="TauD-like_sf"/>
</dbReference>
<evidence type="ECO:0000259" key="18">
    <source>
        <dbReference type="Pfam" id="PF06155"/>
    </source>
</evidence>
<organism evidence="19 20">
    <name type="scientific">Dryococelus australis</name>
    <dbReference type="NCBI Taxonomy" id="614101"/>
    <lineage>
        <taxon>Eukaryota</taxon>
        <taxon>Metazoa</taxon>
        <taxon>Ecdysozoa</taxon>
        <taxon>Arthropoda</taxon>
        <taxon>Hexapoda</taxon>
        <taxon>Insecta</taxon>
        <taxon>Pterygota</taxon>
        <taxon>Neoptera</taxon>
        <taxon>Polyneoptera</taxon>
        <taxon>Phasmatodea</taxon>
        <taxon>Verophasmatodea</taxon>
        <taxon>Anareolatae</taxon>
        <taxon>Phasmatidae</taxon>
        <taxon>Eurycanthinae</taxon>
        <taxon>Dryococelus</taxon>
    </lineage>
</organism>
<evidence type="ECO:0000256" key="9">
    <source>
        <dbReference type="ARBA" id="ARBA00022964"/>
    </source>
</evidence>
<keyword evidence="20" id="KW-1185">Reference proteome</keyword>
<keyword evidence="8" id="KW-0124">Carnitine biosynthesis</keyword>
<comment type="catalytic activity">
    <reaction evidence="16">
        <text>N(6),N(6),N(6)-trimethyl-L-lysine + 2-oxoglutarate + O2 = (3S)-3-hydroxy-N(6),N(6),N(6)-trimethyl-L-lysine + succinate + CO2</text>
        <dbReference type="Rhea" id="RHEA:14181"/>
        <dbReference type="ChEBI" id="CHEBI:15379"/>
        <dbReference type="ChEBI" id="CHEBI:16526"/>
        <dbReference type="ChEBI" id="CHEBI:16810"/>
        <dbReference type="ChEBI" id="CHEBI:30031"/>
        <dbReference type="ChEBI" id="CHEBI:58100"/>
        <dbReference type="ChEBI" id="CHEBI:141499"/>
        <dbReference type="EC" id="1.14.11.8"/>
    </reaction>
</comment>
<dbReference type="NCBIfam" id="TIGR02410">
    <property type="entry name" value="carnitine_TMLD"/>
    <property type="match status" value="1"/>
</dbReference>